<dbReference type="InterPro" id="IPR029058">
    <property type="entry name" value="AB_hydrolase_fold"/>
</dbReference>
<dbReference type="PANTHER" id="PTHR48081">
    <property type="entry name" value="AB HYDROLASE SUPERFAMILY PROTEIN C4A8.06C"/>
    <property type="match status" value="1"/>
</dbReference>
<dbReference type="SUPFAM" id="SSF53474">
    <property type="entry name" value="alpha/beta-Hydrolases"/>
    <property type="match status" value="1"/>
</dbReference>
<dbReference type="PANTHER" id="PTHR48081:SF6">
    <property type="entry name" value="PEPTIDASE S9 PROLYL OLIGOPEPTIDASE CATALYTIC DOMAIN-CONTAINING PROTEIN"/>
    <property type="match status" value="1"/>
</dbReference>
<evidence type="ECO:0000313" key="3">
    <source>
        <dbReference type="EMBL" id="SVD23793.1"/>
    </source>
</evidence>
<evidence type="ECO:0000259" key="2">
    <source>
        <dbReference type="Pfam" id="PF20434"/>
    </source>
</evidence>
<keyword evidence="1" id="KW-0378">Hydrolase</keyword>
<name>A0A382TPA4_9ZZZZ</name>
<accession>A0A382TPA4</accession>
<dbReference type="InterPro" id="IPR049492">
    <property type="entry name" value="BD-FAE-like_dom"/>
</dbReference>
<dbReference type="Gene3D" id="3.40.50.1820">
    <property type="entry name" value="alpha/beta hydrolase"/>
    <property type="match status" value="1"/>
</dbReference>
<sequence length="265" mass="28911">KNPEILLWPNGAPGSEGKSEGARYRTLKDILILSNIHQPSITVYLPPAKIATGTAVVVIPGGGFRSNWITKEGYRVAERFARHGIAAFVLKYRLERDLGSEYSTMEHSLADAQRALRTVRSRASEWSIDPERIGVIGFSAGGMLSGLTGVHFDKPVNNRVDAIDDLSAKPAFLGLVYGSPFDPSSPRKSEIRKDMPPVFLIAGGNDKIAEAYPEIYQQLKTAGVSAELHLYAGVGHGFGIQAKNSPAVAGWIDRFYDWLFTQGLL</sequence>
<dbReference type="GO" id="GO:0016787">
    <property type="term" value="F:hydrolase activity"/>
    <property type="evidence" value="ECO:0007669"/>
    <property type="project" value="UniProtKB-KW"/>
</dbReference>
<dbReference type="EMBL" id="UINC01138071">
    <property type="protein sequence ID" value="SVD23793.1"/>
    <property type="molecule type" value="Genomic_DNA"/>
</dbReference>
<dbReference type="InterPro" id="IPR050300">
    <property type="entry name" value="GDXG_lipolytic_enzyme"/>
</dbReference>
<dbReference type="Pfam" id="PF20434">
    <property type="entry name" value="BD-FAE"/>
    <property type="match status" value="1"/>
</dbReference>
<protein>
    <recommendedName>
        <fullName evidence="2">BD-FAE-like domain-containing protein</fullName>
    </recommendedName>
</protein>
<reference evidence="3" key="1">
    <citation type="submission" date="2018-05" db="EMBL/GenBank/DDBJ databases">
        <authorList>
            <person name="Lanie J.A."/>
            <person name="Ng W.-L."/>
            <person name="Kazmierczak K.M."/>
            <person name="Andrzejewski T.M."/>
            <person name="Davidsen T.M."/>
            <person name="Wayne K.J."/>
            <person name="Tettelin H."/>
            <person name="Glass J.I."/>
            <person name="Rusch D."/>
            <person name="Podicherti R."/>
            <person name="Tsui H.-C.T."/>
            <person name="Winkler M.E."/>
        </authorList>
    </citation>
    <scope>NUCLEOTIDE SEQUENCE</scope>
</reference>
<evidence type="ECO:0000256" key="1">
    <source>
        <dbReference type="ARBA" id="ARBA00022801"/>
    </source>
</evidence>
<gene>
    <name evidence="3" type="ORF">METZ01_LOCUS376647</name>
</gene>
<feature type="domain" description="BD-FAE-like" evidence="2">
    <location>
        <begin position="43"/>
        <end position="162"/>
    </location>
</feature>
<organism evidence="3">
    <name type="scientific">marine metagenome</name>
    <dbReference type="NCBI Taxonomy" id="408172"/>
    <lineage>
        <taxon>unclassified sequences</taxon>
        <taxon>metagenomes</taxon>
        <taxon>ecological metagenomes</taxon>
    </lineage>
</organism>
<feature type="non-terminal residue" evidence="3">
    <location>
        <position position="1"/>
    </location>
</feature>
<dbReference type="AlphaFoldDB" id="A0A382TPA4"/>
<proteinExistence type="predicted"/>